<feature type="compositionally biased region" description="Pro residues" evidence="2">
    <location>
        <begin position="1168"/>
        <end position="1206"/>
    </location>
</feature>
<feature type="region of interest" description="Disordered" evidence="2">
    <location>
        <begin position="394"/>
        <end position="418"/>
    </location>
</feature>
<feature type="region of interest" description="Disordered" evidence="2">
    <location>
        <begin position="218"/>
        <end position="239"/>
    </location>
</feature>
<dbReference type="SMART" id="SM00582">
    <property type="entry name" value="RPR"/>
    <property type="match status" value="1"/>
</dbReference>
<accession>A0A7J7CBJ9</accession>
<dbReference type="GO" id="GO:0006397">
    <property type="term" value="P:mRNA processing"/>
    <property type="evidence" value="ECO:0007669"/>
    <property type="project" value="UniProtKB-KW"/>
</dbReference>
<dbReference type="PANTHER" id="PTHR12550:SF49">
    <property type="entry name" value="PROTEIN HUA2-LIKE 2-RELATED"/>
    <property type="match status" value="1"/>
</dbReference>
<dbReference type="PROSITE" id="PS50812">
    <property type="entry name" value="PWWP"/>
    <property type="match status" value="1"/>
</dbReference>
<feature type="domain" description="CID" evidence="4">
    <location>
        <begin position="892"/>
        <end position="1033"/>
    </location>
</feature>
<dbReference type="Proteomes" id="UP000593562">
    <property type="component" value="Unassembled WGS sequence"/>
</dbReference>
<evidence type="ECO:0000259" key="4">
    <source>
        <dbReference type="PROSITE" id="PS51391"/>
    </source>
</evidence>
<evidence type="ECO:0000313" key="5">
    <source>
        <dbReference type="EMBL" id="KAF5731513.1"/>
    </source>
</evidence>
<feature type="compositionally biased region" description="Polar residues" evidence="2">
    <location>
        <begin position="486"/>
        <end position="502"/>
    </location>
</feature>
<protein>
    <submittedName>
        <fullName evidence="5">HUA2-like protein 3 isoform X1</fullName>
    </submittedName>
</protein>
<evidence type="ECO:0000259" key="3">
    <source>
        <dbReference type="PROSITE" id="PS50812"/>
    </source>
</evidence>
<keyword evidence="6" id="KW-1185">Reference proteome</keyword>
<reference evidence="5 6" key="1">
    <citation type="journal article" date="2020" name="Nat. Commun.">
        <title>Genome of Tripterygium wilfordii and identification of cytochrome P450 involved in triptolide biosynthesis.</title>
        <authorList>
            <person name="Tu L."/>
            <person name="Su P."/>
            <person name="Zhang Z."/>
            <person name="Gao L."/>
            <person name="Wang J."/>
            <person name="Hu T."/>
            <person name="Zhou J."/>
            <person name="Zhang Y."/>
            <person name="Zhao Y."/>
            <person name="Liu Y."/>
            <person name="Song Y."/>
            <person name="Tong Y."/>
            <person name="Lu Y."/>
            <person name="Yang J."/>
            <person name="Xu C."/>
            <person name="Jia M."/>
            <person name="Peters R.J."/>
            <person name="Huang L."/>
            <person name="Gao W."/>
        </authorList>
    </citation>
    <scope>NUCLEOTIDE SEQUENCE [LARGE SCALE GENOMIC DNA]</scope>
    <source>
        <strain evidence="6">cv. XIE 37</strain>
        <tissue evidence="5">Leaf</tissue>
    </source>
</reference>
<organism evidence="5 6">
    <name type="scientific">Tripterygium wilfordii</name>
    <name type="common">Thunder God vine</name>
    <dbReference type="NCBI Taxonomy" id="458696"/>
    <lineage>
        <taxon>Eukaryota</taxon>
        <taxon>Viridiplantae</taxon>
        <taxon>Streptophyta</taxon>
        <taxon>Embryophyta</taxon>
        <taxon>Tracheophyta</taxon>
        <taxon>Spermatophyta</taxon>
        <taxon>Magnoliopsida</taxon>
        <taxon>eudicotyledons</taxon>
        <taxon>Gunneridae</taxon>
        <taxon>Pentapetalae</taxon>
        <taxon>rosids</taxon>
        <taxon>fabids</taxon>
        <taxon>Celastrales</taxon>
        <taxon>Celastraceae</taxon>
        <taxon>Tripterygium</taxon>
    </lineage>
</organism>
<dbReference type="Pfam" id="PF04818">
    <property type="entry name" value="CID"/>
    <property type="match status" value="1"/>
</dbReference>
<feature type="compositionally biased region" description="Polar residues" evidence="2">
    <location>
        <begin position="1300"/>
        <end position="1311"/>
    </location>
</feature>
<sequence>MAPSRRKGASKTAAAAAACRQWKVGDLVLAKVKGFPAWPATVSEPEKWGYSADWKKVLVHFFGTQQIAFCSPADVEAFTKEKKQSLLVKRQGRGADFVRAVQEIIDSYEKLKQHDQVDGPASGDKGALKDGVILVDSSAETGLKDLAQIAEETHDMLLETLDSSAGVDKPGTTNDTPVVAETGALPDKDTLSGQPADKASVNAVPIITTYTSRKRSGGLRSRKFVTQKASTQSVQRSRISPQVESCKLQSLTLPCNDVSRPAGDISANLVEDGPSKRKKRTRKSPDASERDDVDSSAFVSNFSSEDNVSEIVTVDSEAVSLNEGSTMVSGSKLEHSEIDVECLEEDVELSKGLDFQVKAVVLKKKRKPTRKRAANGTVEPPARLDMEPDLAAVVHDPGQNSQNGGENSNGRHFRDDGDEHLPLLKRARVRMGKPSNEDGEPISVSWTENSLTTVTVSSSVEIAPSLKCNDDSPDVRDSCAVKGPSDNGSPSRDSTQIPGNGPQLQKVNDNQSFYCSADGEATLPPSKRLHRAMEAMSANAAAEDDLSCVSKSSTLKTSINGCCVPSMKRCSHLVIESKEGNNLEQQGMDSPRKSAEFCLSSNTLEDSSKSLVETDTCNQPIDSSDIEKSKFCKDSPEAMRSIDSKALSSVTFNTPNAQIGIKTQSAEHGSPNLEGRQDSPRFKLDSQDQLLTWKHESDSQNTDFMEFEAVNPAKKKDVLENSMISVDADSRTDGAPKVSRRNGKRVLHLCGEGTACSNTVSSRSQIDENSVVNDMYQVVKDDGHRVRQKGTSSVCISNNIEPGKDVSCVRSSPSSADGVDSPARMSPPNTSTCHMSTSESANFVPNNGCCSPNVHLQDKKEICDLVTDEEEKSELVMSHRPKSAGRSSSTAEAHAALSSFEAMLGTLTRTKESIGRATRIAIDCAKLGISAKVVEILARYLEVESSLHRRVDIFFLVDSIMQFSRGLKGDFGGIYPSAIQEVLPRLLLATAPPGSIAQENRRQCLKVLRLWLERRILPENFIRQQMRDLDSWSGPPSAGPYSRRSARTERALDDPVRDMEGMLVDEYGSNSSSQLLGFCMPHMRKDEGSDSDGGTFEAVTPEHNSEGSEEMEAIPATEKHRHILEEVDGELEMEDVAPSCDVEMNSTNGAPAVIAAQDRFEQHFQLPYAPPLPQDGPPSSPPLPSSPPPPPPVPPGPNLVPLPPTRPRPDPYANAIDSKHYNMQDDLQQQLAHQSVPLRLNSSIPSSMHYHAPKSRDHQIPAQDLDSTGIHVRSANNLPSDTSSLHHKAEPPRPPHPAPSNQFSYFQNGQHMKSRRDDPPPSYPHRSHSARNFDRGNFYNDGGNFYNEHERIKPAPYEIGDSWRFPAPRYSGPRYPGKLKSSHGHGSHGPPREQTRSMNQGWHFPPRAMHHRNSVPYRPPPDAGFHGVSRVPSVWRPR</sequence>
<dbReference type="InterPro" id="IPR000313">
    <property type="entry name" value="PWWP_dom"/>
</dbReference>
<dbReference type="PROSITE" id="PS51391">
    <property type="entry name" value="CID"/>
    <property type="match status" value="1"/>
</dbReference>
<feature type="region of interest" description="Disordered" evidence="2">
    <location>
        <begin position="1374"/>
        <end position="1438"/>
    </location>
</feature>
<feature type="region of interest" description="Disordered" evidence="2">
    <location>
        <begin position="1272"/>
        <end position="1336"/>
    </location>
</feature>
<name>A0A7J7CBJ9_TRIWF</name>
<dbReference type="Gene3D" id="1.25.40.90">
    <property type="match status" value="1"/>
</dbReference>
<evidence type="ECO:0000256" key="1">
    <source>
        <dbReference type="ARBA" id="ARBA00022664"/>
    </source>
</evidence>
<feature type="region of interest" description="Disordered" evidence="2">
    <location>
        <begin position="1087"/>
        <end position="1112"/>
    </location>
</feature>
<dbReference type="InParanoid" id="A0A7J7CBJ9"/>
<dbReference type="OrthoDB" id="62853at2759"/>
<feature type="region of interest" description="Disordered" evidence="2">
    <location>
        <begin position="464"/>
        <end position="502"/>
    </location>
</feature>
<feature type="compositionally biased region" description="Polar residues" evidence="2">
    <location>
        <begin position="1274"/>
        <end position="1283"/>
    </location>
</feature>
<feature type="compositionally biased region" description="Polar residues" evidence="2">
    <location>
        <begin position="827"/>
        <end position="837"/>
    </location>
</feature>
<gene>
    <name evidence="5" type="ORF">HS088_TW18G00191</name>
</gene>
<feature type="region of interest" description="Disordered" evidence="2">
    <location>
        <begin position="1167"/>
        <end position="1216"/>
    </location>
</feature>
<feature type="region of interest" description="Disordered" evidence="2">
    <location>
        <begin position="806"/>
        <end position="837"/>
    </location>
</feature>
<dbReference type="SMART" id="SM00293">
    <property type="entry name" value="PWWP"/>
    <property type="match status" value="1"/>
</dbReference>
<dbReference type="GO" id="GO:0005634">
    <property type="term" value="C:nucleus"/>
    <property type="evidence" value="ECO:0007669"/>
    <property type="project" value="UniProtKB-ARBA"/>
</dbReference>
<comment type="caution">
    <text evidence="5">The sequence shown here is derived from an EMBL/GenBank/DDBJ whole genome shotgun (WGS) entry which is preliminary data.</text>
</comment>
<evidence type="ECO:0000313" key="6">
    <source>
        <dbReference type="Proteomes" id="UP000593562"/>
    </source>
</evidence>
<feature type="compositionally biased region" description="Low complexity" evidence="2">
    <location>
        <begin position="398"/>
        <end position="410"/>
    </location>
</feature>
<keyword evidence="1" id="KW-0507">mRNA processing</keyword>
<evidence type="ECO:0000256" key="2">
    <source>
        <dbReference type="SAM" id="MobiDB-lite"/>
    </source>
</evidence>
<dbReference type="Gene3D" id="2.30.30.140">
    <property type="match status" value="1"/>
</dbReference>
<feature type="compositionally biased region" description="Basic and acidic residues" evidence="2">
    <location>
        <begin position="468"/>
        <end position="479"/>
    </location>
</feature>
<proteinExistence type="predicted"/>
<dbReference type="SUPFAM" id="SSF63748">
    <property type="entry name" value="Tudor/PWWP/MBT"/>
    <property type="match status" value="1"/>
</dbReference>
<dbReference type="Pfam" id="PF00855">
    <property type="entry name" value="PWWP"/>
    <property type="match status" value="1"/>
</dbReference>
<feature type="region of interest" description="Disordered" evidence="2">
    <location>
        <begin position="661"/>
        <end position="680"/>
    </location>
</feature>
<dbReference type="EMBL" id="JAAARO010000018">
    <property type="protein sequence ID" value="KAF5731513.1"/>
    <property type="molecule type" value="Genomic_DNA"/>
</dbReference>
<feature type="domain" description="PWWP" evidence="3">
    <location>
        <begin position="24"/>
        <end position="81"/>
    </location>
</feature>
<feature type="region of interest" description="Disordered" evidence="2">
    <location>
        <begin position="163"/>
        <end position="196"/>
    </location>
</feature>
<feature type="compositionally biased region" description="Polar residues" evidence="2">
    <location>
        <begin position="227"/>
        <end position="239"/>
    </location>
</feature>
<dbReference type="InterPro" id="IPR006569">
    <property type="entry name" value="CID_dom"/>
</dbReference>
<feature type="region of interest" description="Disordered" evidence="2">
    <location>
        <begin position="261"/>
        <end position="295"/>
    </location>
</feature>
<dbReference type="CDD" id="cd20147">
    <property type="entry name" value="PWWP_HULK"/>
    <property type="match status" value="1"/>
</dbReference>
<dbReference type="InterPro" id="IPR008942">
    <property type="entry name" value="ENTH_VHS"/>
</dbReference>
<dbReference type="PANTHER" id="PTHR12550">
    <property type="entry name" value="HEPATOMA-DERIVED GROWTH FACTOR-RELATED"/>
    <property type="match status" value="1"/>
</dbReference>
<dbReference type="FunCoup" id="A0A7J7CBJ9">
    <property type="interactions" value="2518"/>
</dbReference>